<proteinExistence type="predicted"/>
<evidence type="ECO:0000259" key="3">
    <source>
        <dbReference type="Pfam" id="PF01849"/>
    </source>
</evidence>
<organism evidence="4 5">
    <name type="scientific">Fraxinus pennsylvanica</name>
    <dbReference type="NCBI Taxonomy" id="56036"/>
    <lineage>
        <taxon>Eukaryota</taxon>
        <taxon>Viridiplantae</taxon>
        <taxon>Streptophyta</taxon>
        <taxon>Embryophyta</taxon>
        <taxon>Tracheophyta</taxon>
        <taxon>Spermatophyta</taxon>
        <taxon>Magnoliopsida</taxon>
        <taxon>eudicotyledons</taxon>
        <taxon>Gunneridae</taxon>
        <taxon>Pentapetalae</taxon>
        <taxon>asterids</taxon>
        <taxon>lamiids</taxon>
        <taxon>Lamiales</taxon>
        <taxon>Oleaceae</taxon>
        <taxon>Oleeae</taxon>
        <taxon>Fraxinus</taxon>
    </lineage>
</organism>
<comment type="function">
    <text evidence="1">May promote appropriate targeting of ribosome-nascent polypeptide complexes.</text>
</comment>
<name>A0AAD2DY86_9LAMI</name>
<reference evidence="4" key="1">
    <citation type="submission" date="2023-05" db="EMBL/GenBank/DDBJ databases">
        <authorList>
            <person name="Huff M."/>
        </authorList>
    </citation>
    <scope>NUCLEOTIDE SEQUENCE</scope>
</reference>
<sequence>MVPSFFFFGLIVSTKPRTFLSLNELILANVSILFFISKPDVFKSLNSETCIIFGEAKIEDLSSQLQTKAAQQFRMTDIGSVMEKSDISALAAAAQPDEAEEGEDEEIDETRVELRDIDW</sequence>
<dbReference type="InterPro" id="IPR016641">
    <property type="entry name" value="EGD2/NACA0like"/>
</dbReference>
<dbReference type="InterPro" id="IPR038187">
    <property type="entry name" value="NAC_A/B_dom_sf"/>
</dbReference>
<dbReference type="InterPro" id="IPR002715">
    <property type="entry name" value="Nas_poly-pep-assoc_cplx_dom"/>
</dbReference>
<dbReference type="PANTHER" id="PTHR21713">
    <property type="entry name" value="NASCENT POLYPEPTIDE ASSOCIATED COMPLEX ALPHA SUBUNIT-RELATED"/>
    <property type="match status" value="1"/>
</dbReference>
<dbReference type="Pfam" id="PF01849">
    <property type="entry name" value="NAC"/>
    <property type="match status" value="1"/>
</dbReference>
<evidence type="ECO:0000256" key="2">
    <source>
        <dbReference type="SAM" id="MobiDB-lite"/>
    </source>
</evidence>
<accession>A0AAD2DY86</accession>
<evidence type="ECO:0000313" key="4">
    <source>
        <dbReference type="EMBL" id="CAI9767755.1"/>
    </source>
</evidence>
<dbReference type="Proteomes" id="UP000834106">
    <property type="component" value="Chromosome 9"/>
</dbReference>
<feature type="region of interest" description="Disordered" evidence="2">
    <location>
        <begin position="92"/>
        <end position="119"/>
    </location>
</feature>
<feature type="compositionally biased region" description="Basic and acidic residues" evidence="2">
    <location>
        <begin position="109"/>
        <end position="119"/>
    </location>
</feature>
<evidence type="ECO:0000313" key="5">
    <source>
        <dbReference type="Proteomes" id="UP000834106"/>
    </source>
</evidence>
<evidence type="ECO:0000256" key="1">
    <source>
        <dbReference type="ARBA" id="ARBA00004000"/>
    </source>
</evidence>
<gene>
    <name evidence="4" type="ORF">FPE_LOCUS15185</name>
</gene>
<feature type="domain" description="NAC-A/B" evidence="3">
    <location>
        <begin position="32"/>
        <end position="58"/>
    </location>
</feature>
<dbReference type="EMBL" id="OU503044">
    <property type="protein sequence ID" value="CAI9767755.1"/>
    <property type="molecule type" value="Genomic_DNA"/>
</dbReference>
<dbReference type="AlphaFoldDB" id="A0AAD2DY86"/>
<dbReference type="GO" id="GO:0005854">
    <property type="term" value="C:nascent polypeptide-associated complex"/>
    <property type="evidence" value="ECO:0007669"/>
    <property type="project" value="InterPro"/>
</dbReference>
<feature type="compositionally biased region" description="Acidic residues" evidence="2">
    <location>
        <begin position="97"/>
        <end position="108"/>
    </location>
</feature>
<protein>
    <recommendedName>
        <fullName evidence="3">NAC-A/B domain-containing protein</fullName>
    </recommendedName>
</protein>
<keyword evidence="5" id="KW-1185">Reference proteome</keyword>
<dbReference type="CDD" id="cd22054">
    <property type="entry name" value="NAC_NACA"/>
    <property type="match status" value="1"/>
</dbReference>
<dbReference type="Gene3D" id="2.20.70.30">
    <property type="entry name" value="Nascent polypeptide-associated complex domain"/>
    <property type="match status" value="1"/>
</dbReference>